<name>A0ABS9BJM0_9BACT</name>
<comment type="function">
    <text evidence="2">Adenine glycosylase active on G-A mispairs. MutY also corrects error-prone DNA synthesis past GO lesions which are due to the oxidatively damaged form of guanine: 7,8-dihydro-8-oxoguanine (8-oxo-dGTP).</text>
</comment>
<evidence type="ECO:0000256" key="1">
    <source>
        <dbReference type="ARBA" id="ARBA00000843"/>
    </source>
</evidence>
<dbReference type="InterPro" id="IPR015797">
    <property type="entry name" value="NUDIX_hydrolase-like_dom_sf"/>
</dbReference>
<accession>A0ABS9BJM0</accession>
<evidence type="ECO:0000256" key="12">
    <source>
        <dbReference type="ARBA" id="ARBA00023204"/>
    </source>
</evidence>
<comment type="cofactor">
    <cofactor evidence="14">
        <name>[4Fe-4S] cluster</name>
        <dbReference type="ChEBI" id="CHEBI:49883"/>
    </cofactor>
    <text evidence="14">Binds 1 [4Fe-4S] cluster.</text>
</comment>
<feature type="domain" description="HhH-GPD" evidence="15">
    <location>
        <begin position="47"/>
        <end position="198"/>
    </location>
</feature>
<dbReference type="Pfam" id="PF00730">
    <property type="entry name" value="HhH-GPD"/>
    <property type="match status" value="1"/>
</dbReference>
<evidence type="ECO:0000256" key="8">
    <source>
        <dbReference type="ARBA" id="ARBA00022763"/>
    </source>
</evidence>
<evidence type="ECO:0000256" key="9">
    <source>
        <dbReference type="ARBA" id="ARBA00022801"/>
    </source>
</evidence>
<dbReference type="CDD" id="cd00056">
    <property type="entry name" value="ENDO3c"/>
    <property type="match status" value="1"/>
</dbReference>
<dbReference type="Gene3D" id="1.10.1670.10">
    <property type="entry name" value="Helix-hairpin-Helix base-excision DNA repair enzymes (C-terminal)"/>
    <property type="match status" value="1"/>
</dbReference>
<keyword evidence="11" id="KW-0411">Iron-sulfur</keyword>
<evidence type="ECO:0000259" key="15">
    <source>
        <dbReference type="SMART" id="SM00478"/>
    </source>
</evidence>
<dbReference type="InterPro" id="IPR023170">
    <property type="entry name" value="HhH_base_excis_C"/>
</dbReference>
<dbReference type="SUPFAM" id="SSF55811">
    <property type="entry name" value="Nudix"/>
    <property type="match status" value="1"/>
</dbReference>
<dbReference type="Proteomes" id="UP001200145">
    <property type="component" value="Unassembled WGS sequence"/>
</dbReference>
<keyword evidence="9" id="KW-0378">Hydrolase</keyword>
<dbReference type="SUPFAM" id="SSF48150">
    <property type="entry name" value="DNA-glycosylase"/>
    <property type="match status" value="1"/>
</dbReference>
<dbReference type="InterPro" id="IPR029119">
    <property type="entry name" value="MutY_C"/>
</dbReference>
<dbReference type="EMBL" id="JAKEVY010000003">
    <property type="protein sequence ID" value="MCF1715896.1"/>
    <property type="molecule type" value="Genomic_DNA"/>
</dbReference>
<keyword evidence="8 14" id="KW-0227">DNA damage</keyword>
<keyword evidence="17" id="KW-1185">Reference proteome</keyword>
<evidence type="ECO:0000256" key="3">
    <source>
        <dbReference type="ARBA" id="ARBA00008343"/>
    </source>
</evidence>
<evidence type="ECO:0000256" key="11">
    <source>
        <dbReference type="ARBA" id="ARBA00023014"/>
    </source>
</evidence>
<keyword evidence="13 14" id="KW-0326">Glycosidase</keyword>
<protein>
    <recommendedName>
        <fullName evidence="5 14">Adenine DNA glycosylase</fullName>
        <ecNumber evidence="4 14">3.2.2.31</ecNumber>
    </recommendedName>
</protein>
<keyword evidence="12" id="KW-0234">DNA repair</keyword>
<comment type="caution">
    <text evidence="16">The sequence shown here is derived from an EMBL/GenBank/DDBJ whole genome shotgun (WGS) entry which is preliminary data.</text>
</comment>
<dbReference type="NCBIfam" id="TIGR01084">
    <property type="entry name" value="mutY"/>
    <property type="match status" value="1"/>
</dbReference>
<dbReference type="CDD" id="cd03431">
    <property type="entry name" value="NUDIX_DNA_Glycosylase_C-MutY"/>
    <property type="match status" value="1"/>
</dbReference>
<dbReference type="InterPro" id="IPR011257">
    <property type="entry name" value="DNA_glycosylase"/>
</dbReference>
<evidence type="ECO:0000256" key="4">
    <source>
        <dbReference type="ARBA" id="ARBA00012045"/>
    </source>
</evidence>
<proteinExistence type="inferred from homology"/>
<evidence type="ECO:0000256" key="10">
    <source>
        <dbReference type="ARBA" id="ARBA00023004"/>
    </source>
</evidence>
<sequence>MKYFSNILMNLPEFTKNLLSWNQFSNSRQMPWKGETDPYKIWLSEIILQQTRVEQGLAYYEKFISRFPKVQDLAMAQDAEVFKYWEGLGYYSRCRNLLATARWVAFENKGHFPPDYEGLLKLKGVGPYTAAAIASFAFGEPRAVLDGNVFRVLSRYFGINTPIDSLTGKKLYAQLAQALLPTDQPGAYNQAIMDFGAVVCKPQAPLCSACVQQTDCEAYRLGVVGDLPVKEKSIKKRTRYFYYFLLKWNNQYYVRQRGGGDIWQDLHEWVLIEQAEPLATDPSIYRNLLKKYLGTAKLKQLRVGEEVRQQLSHQTIIGRFITAELTIPLSTETGYQLLSPDALSKLAFPRFITAFSPRL</sequence>
<evidence type="ECO:0000313" key="16">
    <source>
        <dbReference type="EMBL" id="MCF1715896.1"/>
    </source>
</evidence>
<dbReference type="Gene3D" id="1.10.340.30">
    <property type="entry name" value="Hypothetical protein, domain 2"/>
    <property type="match status" value="1"/>
</dbReference>
<evidence type="ECO:0000256" key="7">
    <source>
        <dbReference type="ARBA" id="ARBA00022723"/>
    </source>
</evidence>
<dbReference type="SMART" id="SM00478">
    <property type="entry name" value="ENDO3c"/>
    <property type="match status" value="1"/>
</dbReference>
<dbReference type="PANTHER" id="PTHR42944:SF1">
    <property type="entry name" value="ADENINE DNA GLYCOSYLASE"/>
    <property type="match status" value="1"/>
</dbReference>
<dbReference type="InterPro" id="IPR005760">
    <property type="entry name" value="A/G_AdeGlyc_MutY"/>
</dbReference>
<evidence type="ECO:0000256" key="2">
    <source>
        <dbReference type="ARBA" id="ARBA00002933"/>
    </source>
</evidence>
<gene>
    <name evidence="16" type="primary">mutY</name>
    <name evidence="16" type="ORF">L0U88_14750</name>
</gene>
<evidence type="ECO:0000256" key="13">
    <source>
        <dbReference type="ARBA" id="ARBA00023295"/>
    </source>
</evidence>
<evidence type="ECO:0000256" key="14">
    <source>
        <dbReference type="RuleBase" id="RU365096"/>
    </source>
</evidence>
<keyword evidence="7" id="KW-0479">Metal-binding</keyword>
<keyword evidence="10 14" id="KW-0408">Iron</keyword>
<comment type="catalytic activity">
    <reaction evidence="1 14">
        <text>Hydrolyzes free adenine bases from 7,8-dihydro-8-oxoguanine:adenine mismatched double-stranded DNA, leaving an apurinic site.</text>
        <dbReference type="EC" id="3.2.2.31"/>
    </reaction>
</comment>
<evidence type="ECO:0000313" key="17">
    <source>
        <dbReference type="Proteomes" id="UP001200145"/>
    </source>
</evidence>
<dbReference type="Pfam" id="PF00633">
    <property type="entry name" value="HHH"/>
    <property type="match status" value="1"/>
</dbReference>
<dbReference type="InterPro" id="IPR044298">
    <property type="entry name" value="MIG/MutY"/>
</dbReference>
<organism evidence="16 17">
    <name type="scientific">Flavihumibacter fluminis</name>
    <dbReference type="NCBI Taxonomy" id="2909236"/>
    <lineage>
        <taxon>Bacteria</taxon>
        <taxon>Pseudomonadati</taxon>
        <taxon>Bacteroidota</taxon>
        <taxon>Chitinophagia</taxon>
        <taxon>Chitinophagales</taxon>
        <taxon>Chitinophagaceae</taxon>
        <taxon>Flavihumibacter</taxon>
    </lineage>
</organism>
<comment type="similarity">
    <text evidence="3 14">Belongs to the Nth/MutY family.</text>
</comment>
<evidence type="ECO:0000256" key="6">
    <source>
        <dbReference type="ARBA" id="ARBA00022485"/>
    </source>
</evidence>
<dbReference type="PANTHER" id="PTHR42944">
    <property type="entry name" value="ADENINE DNA GLYCOSYLASE"/>
    <property type="match status" value="1"/>
</dbReference>
<keyword evidence="6" id="KW-0004">4Fe-4S</keyword>
<dbReference type="InterPro" id="IPR003265">
    <property type="entry name" value="HhH-GPD_domain"/>
</dbReference>
<dbReference type="EC" id="3.2.2.31" evidence="4 14"/>
<reference evidence="16 17" key="1">
    <citation type="submission" date="2022-01" db="EMBL/GenBank/DDBJ databases">
        <title>Flavihumibacter sp. nov., isolated from sediment of a river.</title>
        <authorList>
            <person name="Liu H."/>
        </authorList>
    </citation>
    <scope>NUCLEOTIDE SEQUENCE [LARGE SCALE GENOMIC DNA]</scope>
    <source>
        <strain evidence="16 17">RY-1</strain>
    </source>
</reference>
<dbReference type="InterPro" id="IPR000445">
    <property type="entry name" value="HhH_motif"/>
</dbReference>
<evidence type="ECO:0000256" key="5">
    <source>
        <dbReference type="ARBA" id="ARBA00022023"/>
    </source>
</evidence>